<dbReference type="FunFam" id="3.40.50.1000:FF:000299">
    <property type="entry name" value="Cation-transporting ATPase"/>
    <property type="match status" value="1"/>
</dbReference>
<evidence type="ECO:0000256" key="5">
    <source>
        <dbReference type="ARBA" id="ARBA00022723"/>
    </source>
</evidence>
<dbReference type="DNASU" id="317815"/>
<dbReference type="RefSeq" id="NP_001096849.1">
    <property type="nucleotide sequence ID" value="NM_001103379.2"/>
</dbReference>
<reference evidence="16 18" key="5">
    <citation type="journal article" date="2002" name="Genome Biol.">
        <title>Heterochromatic sequences in a Drosophila whole-genome shotgun assembly.</title>
        <authorList>
            <person name="Hoskins R.A."/>
            <person name="Smith C.D."/>
            <person name="Carlson J.W."/>
            <person name="Carvalho A.B."/>
            <person name="Halpern A."/>
            <person name="Kaminker J.S."/>
            <person name="Kennedy C."/>
            <person name="Mungall C.J."/>
            <person name="Sullivan B.A."/>
            <person name="Sutton G.G."/>
            <person name="Yasuhara J.C."/>
            <person name="Wakimoto B.T."/>
            <person name="Myers E.W."/>
            <person name="Celniker S.E."/>
            <person name="Rubin G.M."/>
            <person name="Karpen G.H."/>
        </authorList>
    </citation>
    <scope>NUCLEOTIDE SEQUENCE [LARGE SCALE GENOMIC DNA]</scope>
    <source>
        <strain evidence="18">Berkeley</strain>
    </source>
</reference>
<dbReference type="GO" id="GO:0046872">
    <property type="term" value="F:metal ion binding"/>
    <property type="evidence" value="ECO:0007669"/>
    <property type="project" value="UniProtKB-UniRule"/>
</dbReference>
<dbReference type="PANTHER" id="PTHR45630:SF8">
    <property type="entry name" value="CATION-TRANSPORTING ATPASE"/>
    <property type="match status" value="1"/>
</dbReference>
<dbReference type="GO" id="GO:0006874">
    <property type="term" value="P:intracellular calcium ion homeostasis"/>
    <property type="evidence" value="ECO:0000318"/>
    <property type="project" value="GO_Central"/>
</dbReference>
<keyword evidence="3" id="KW-0597">Phosphoprotein</keyword>
<dbReference type="BioGRID-ORCS" id="317815">
    <property type="hits" value="2 hits in 3 CRISPR screens"/>
</dbReference>
<dbReference type="CTD" id="317815"/>
<dbReference type="InterPro" id="IPR047821">
    <property type="entry name" value="P5B-type_ATPase"/>
</dbReference>
<dbReference type="InterPro" id="IPR006544">
    <property type="entry name" value="P-type_TPase_V"/>
</dbReference>
<dbReference type="Reactome" id="R-DME-936837">
    <property type="pathway name" value="Ion transport by P-type ATPases"/>
</dbReference>
<feature type="transmembrane region" description="Helical" evidence="13">
    <location>
        <begin position="1236"/>
        <end position="1258"/>
    </location>
</feature>
<reference evidence="16 18" key="1">
    <citation type="journal article" date="2000" name="Science">
        <title>The genome sequence of Drosophila melanogaster.</title>
        <authorList>
            <person name="Adams M.D."/>
            <person name="Celniker S.E."/>
            <person name="Holt R.A."/>
            <person name="Evans C.A."/>
            <person name="Gocayne J.D."/>
            <person name="Amanatides P.G."/>
            <person name="Scherer S.E."/>
            <person name="Li P.W."/>
            <person name="Hoskins R.A."/>
            <person name="Galle R.F."/>
            <person name="George R.A."/>
            <person name="Lewis S.E."/>
            <person name="Richards S."/>
            <person name="Ashburner M."/>
            <person name="Henderson S.N."/>
            <person name="Sutton G.G."/>
            <person name="Wortman J.R."/>
            <person name="Yandell M.D."/>
            <person name="Zhang Q."/>
            <person name="Chen L.X."/>
            <person name="Brandon R.C."/>
            <person name="Rogers Y.H."/>
            <person name="Blazej R.G."/>
            <person name="Champe M."/>
            <person name="Pfeiffer B.D."/>
            <person name="Wan K.H."/>
            <person name="Doyle C."/>
            <person name="Baxter E.G."/>
            <person name="Helt G."/>
            <person name="Nelson C.R."/>
            <person name="Gabor G.L."/>
            <person name="Abril J.F."/>
            <person name="Agbayani A."/>
            <person name="An H.J."/>
            <person name="Andrews-Pfannkoch C."/>
            <person name="Baldwin D."/>
            <person name="Ballew R.M."/>
            <person name="Basu A."/>
            <person name="Baxendale J."/>
            <person name="Bayraktaroglu L."/>
            <person name="Beasley E.M."/>
            <person name="Beeson K.Y."/>
            <person name="Benos P.V."/>
            <person name="Berman B.P."/>
            <person name="Bhandari D."/>
            <person name="Bolshakov S."/>
            <person name="Borkova D."/>
            <person name="Botchan M.R."/>
            <person name="Bouck J."/>
            <person name="Brokstein P."/>
            <person name="Brottier P."/>
            <person name="Burtis K.C."/>
            <person name="Busam D.A."/>
            <person name="Butler H."/>
            <person name="Cadieu E."/>
            <person name="Center A."/>
            <person name="Chandra I."/>
            <person name="Cherry J.M."/>
            <person name="Cawley S."/>
            <person name="Dahlke C."/>
            <person name="Davenport L.B."/>
            <person name="Davies P."/>
            <person name="de Pablos B."/>
            <person name="Delcher A."/>
            <person name="Deng Z."/>
            <person name="Mays A.D."/>
            <person name="Dew I."/>
            <person name="Dietz S.M."/>
            <person name="Dodson K."/>
            <person name="Doup L.E."/>
            <person name="Downes M."/>
            <person name="Dugan-Rocha S."/>
            <person name="Dunkov B.C."/>
            <person name="Dunn P."/>
            <person name="Durbin K.J."/>
            <person name="Evangelista C.C."/>
            <person name="Ferraz C."/>
            <person name="Ferriera S."/>
            <person name="Fleischmann W."/>
            <person name="Fosler C."/>
            <person name="Gabrielian A.E."/>
            <person name="Garg N.S."/>
            <person name="Gelbart W.M."/>
            <person name="Glasser K."/>
            <person name="Glodek A."/>
            <person name="Gong F."/>
            <person name="Gorrell J.H."/>
            <person name="Gu Z."/>
            <person name="Guan P."/>
            <person name="Harris M."/>
            <person name="Harris N.L."/>
            <person name="Harvey D."/>
            <person name="Heiman T.J."/>
            <person name="Hernandez J.R."/>
            <person name="Houck J."/>
            <person name="Hostin D."/>
            <person name="Houston K.A."/>
            <person name="Howland T.J."/>
            <person name="Wei M.H."/>
            <person name="Ibegwam C."/>
            <person name="Jalali M."/>
            <person name="Kalush F."/>
            <person name="Karpen G.H."/>
            <person name="Ke Z."/>
            <person name="Kennison J.A."/>
            <person name="Ketchum K.A."/>
            <person name="Kimmel B.E."/>
            <person name="Kodira C.D."/>
            <person name="Kraft C."/>
            <person name="Kravitz S."/>
            <person name="Kulp D."/>
            <person name="Lai Z."/>
            <person name="Lasko P."/>
            <person name="Lei Y."/>
            <person name="Levitsky A.A."/>
            <person name="Li J."/>
            <person name="Li Z."/>
            <person name="Liang Y."/>
            <person name="Lin X."/>
            <person name="Liu X."/>
            <person name="Mattei B."/>
            <person name="McIntosh T.C."/>
            <person name="McLeod M.P."/>
            <person name="McPherson D."/>
            <person name="Merkulov G."/>
            <person name="Milshina N.V."/>
            <person name="Mobarry C."/>
            <person name="Morris J."/>
            <person name="Moshrefi A."/>
            <person name="Mount S.M."/>
            <person name="Moy M."/>
            <person name="Murphy B."/>
            <person name="Murphy L."/>
            <person name="Muzny D.M."/>
            <person name="Nelson D.L."/>
            <person name="Nelson D.R."/>
            <person name="Nelson K.A."/>
            <person name="Nixon K."/>
            <person name="Nusskern D.R."/>
            <person name="Pacleb J.M."/>
            <person name="Palazzolo M."/>
            <person name="Pittman G.S."/>
            <person name="Pan S."/>
            <person name="Pollard J."/>
            <person name="Puri V."/>
            <person name="Reese M.G."/>
            <person name="Reinert K."/>
            <person name="Remington K."/>
            <person name="Saunders R.D."/>
            <person name="Scheeler F."/>
            <person name="Shen H."/>
            <person name="Shue B.C."/>
            <person name="Siden-Kiamos I."/>
            <person name="Simpson M."/>
            <person name="Skupski M.P."/>
            <person name="Smith T."/>
            <person name="Spier E."/>
            <person name="Spradling A.C."/>
            <person name="Stapleton M."/>
            <person name="Strong R."/>
            <person name="Sun E."/>
            <person name="Svirskas R."/>
            <person name="Tector C."/>
            <person name="Turner R."/>
            <person name="Venter E."/>
            <person name="Wang A.H."/>
            <person name="Wang X."/>
            <person name="Wang Z.Y."/>
            <person name="Wassarman D.A."/>
            <person name="Weinstock G.M."/>
            <person name="Weissenbach J."/>
            <person name="Williams S.M."/>
            <person name="WoodageT"/>
            <person name="Worley K.C."/>
            <person name="Wu D."/>
            <person name="Yang S."/>
            <person name="Yao Q.A."/>
            <person name="Ye J."/>
            <person name="Yeh R.F."/>
            <person name="Zaveri J.S."/>
            <person name="Zhan M."/>
            <person name="Zhang G."/>
            <person name="Zhao Q."/>
            <person name="Zheng L."/>
            <person name="Zheng X.H."/>
            <person name="Zhong F.N."/>
            <person name="Zhong W."/>
            <person name="Zhou X."/>
            <person name="Zhu S."/>
            <person name="Zhu X."/>
            <person name="Smith H.O."/>
            <person name="Gibbs R.A."/>
            <person name="Myers E.W."/>
            <person name="Rubin G.M."/>
            <person name="Venter J.C."/>
        </authorList>
    </citation>
    <scope>NUCLEOTIDE SEQUENCE [LARGE SCALE GENOMIC DNA]</scope>
    <source>
        <strain evidence="18">Berkeley</strain>
    </source>
</reference>
<keyword evidence="8 13" id="KW-0460">Magnesium</keyword>
<feature type="transmembrane region" description="Helical" evidence="13">
    <location>
        <begin position="350"/>
        <end position="369"/>
    </location>
</feature>
<dbReference type="FunCoup" id="A8DZ26">
    <property type="interactions" value="80"/>
</dbReference>
<evidence type="ECO:0000313" key="18">
    <source>
        <dbReference type="Proteomes" id="UP000000803"/>
    </source>
</evidence>
<dbReference type="Proteomes" id="UP000000803">
    <property type="component" value="Chromosome 4"/>
</dbReference>
<dbReference type="PhylomeDB" id="A8DZ26"/>
<dbReference type="FunFam" id="2.70.150.10:FF:000067">
    <property type="entry name" value="Cation-transporting ATPase"/>
    <property type="match status" value="1"/>
</dbReference>
<reference evidence="16 18" key="8">
    <citation type="journal article" date="2007" name="Science">
        <title>Sequence finishing and mapping of Drosophila melanogaster heterochromatin.</title>
        <authorList>
            <person name="Hoskins R.A."/>
            <person name="Carlson J.W."/>
            <person name="Kennedy C."/>
            <person name="Acevedo D."/>
            <person name="Evans-Holm M."/>
            <person name="Frise E."/>
            <person name="Wan K.H."/>
            <person name="Park S."/>
            <person name="Mendez-Lago M."/>
            <person name="Rossi F."/>
            <person name="Villasante A."/>
            <person name="Dimitri P."/>
            <person name="Karpen G.H."/>
            <person name="Celniker S.E."/>
        </authorList>
    </citation>
    <scope>NUCLEOTIDE SEQUENCE [LARGE SCALE GENOMIC DNA]</scope>
    <source>
        <strain evidence="18">Berkeley</strain>
    </source>
</reference>
<reference evidence="16 18" key="10">
    <citation type="journal article" date="2015" name="G3 (Bethesda)">
        <title>Gene Model Annotations for Drosophila melanogaster: The Rule-Benders.</title>
        <authorList>
            <consortium name="FlyBase Consortium"/>
            <person name="Crosby M.A."/>
            <person name="Gramates L.S."/>
            <person name="Dos Santos G."/>
            <person name="Matthews B.B."/>
            <person name="St Pierre S.E."/>
            <person name="Zhou P."/>
            <person name="Schroeder A.J."/>
            <person name="Falls K."/>
            <person name="Emmert D.B."/>
            <person name="Russo S.M."/>
            <person name="Gelbart W.M."/>
            <person name="null"/>
        </authorList>
    </citation>
    <scope>NUCLEOTIDE SEQUENCE [LARGE SCALE GENOMIC DNA]</scope>
    <source>
        <strain evidence="18">Berkeley</strain>
    </source>
</reference>
<dbReference type="InterPro" id="IPR023298">
    <property type="entry name" value="ATPase_P-typ_TM_dom_sf"/>
</dbReference>
<dbReference type="SFLD" id="SFLDG00002">
    <property type="entry name" value="C1.7:_P-type_atpase_like"/>
    <property type="match status" value="1"/>
</dbReference>
<dbReference type="Bgee" id="FBgn0052000">
    <property type="expression patterns" value="Expressed in lamina monopolar neuron L5 (Drosophila) in insect head and 284 other cell types or tissues"/>
</dbReference>
<evidence type="ECO:0000256" key="11">
    <source>
        <dbReference type="ARBA" id="ARBA00023136"/>
    </source>
</evidence>
<dbReference type="Gene3D" id="3.40.1110.10">
    <property type="entry name" value="Calcium-transporting ATPase, cytoplasmic domain N"/>
    <property type="match status" value="1"/>
</dbReference>
<reference evidence="16 18" key="4">
    <citation type="journal article" date="2002" name="Genome Biol.">
        <title>The transposable elements of the Drosophila melanogaster euchromatin: a genomics perspective.</title>
        <authorList>
            <person name="Kaminker J.S."/>
            <person name="Bergman C.M."/>
            <person name="Kronmiller B."/>
            <person name="Carlson J."/>
            <person name="Svirskas R."/>
            <person name="Patel S."/>
            <person name="Frise E."/>
            <person name="Wheeler D.A."/>
            <person name="Lewis S.E."/>
            <person name="Rubin G.M."/>
            <person name="Ashburner M."/>
            <person name="Celniker S.E."/>
        </authorList>
    </citation>
    <scope>NUCLEOTIDE SEQUENCE [LARGE SCALE GENOMIC DNA]</scope>
    <source>
        <strain evidence="18">Berkeley</strain>
    </source>
</reference>
<gene>
    <name evidence="16 17" type="primary">anne</name>
    <name evidence="16" type="synonym">ATP13A2</name>
    <name evidence="16" type="synonym">BcDNA:LD05303</name>
    <name evidence="16" type="synonym">BcDNA:LD19039</name>
    <name evidence="16" type="synonym">BcDNA:SD17880</name>
    <name evidence="16" type="synonym">dATP13A2</name>
    <name evidence="16" type="synonym">Dm V-1</name>
    <name evidence="16" type="synonym">Dmel\CG32000</name>
    <name evidence="16 17" type="ORF">CG32000</name>
    <name evidence="16" type="ORF">Dmel_CG32000</name>
</gene>
<dbReference type="Pfam" id="PF00122">
    <property type="entry name" value="E1-E2_ATPase"/>
    <property type="match status" value="1"/>
</dbReference>
<dbReference type="UCSC" id="CG32000-RH">
    <property type="organism name" value="d. melanogaster"/>
</dbReference>
<dbReference type="InterPro" id="IPR018303">
    <property type="entry name" value="ATPase_P-typ_P_site"/>
</dbReference>
<dbReference type="PaxDb" id="7227-FBpp0112329"/>
<feature type="transmembrane region" description="Helical" evidence="13">
    <location>
        <begin position="548"/>
        <end position="565"/>
    </location>
</feature>
<evidence type="ECO:0000259" key="14">
    <source>
        <dbReference type="Pfam" id="PF00122"/>
    </source>
</evidence>
<dbReference type="OrthoDB" id="48943at2759"/>
<sequence length="1451" mass="164230">MFASQSKACDSPSETVHLQSLPNHIEDLKFRNSDVETDDDLHFPGIAAKNKILKLSWWHSPVDMHYVATESVQPKKSDKVPSNKIKKVENNNTLVNGCSKTSARSVPLLKYNRPDQDGDSEENITSVLEPNVDEIYSKDSERLVDDSKPCIGLLNPDQEDQMKVCGYRRSLMRTGFCWACIFLTGGLLRLVLHWWRHLYLYATCSQCSLEEAEQVLVTEDYQGKHKMYHVKQIQVLTSSNLKTLLEKEQQSIERTHIECDHVENVLQLSVHFTSAQFKKCSSIRIFRCKQLVYAWNNNTNRFQRINGLDLNIPCSYYHQQRGLPVHEQISRRIVFGDNEITVPLRDFKTLLFLEVLNPFYVFQLFSVILWFTYDYYYYACVILLMSVFGITVSVLQTKKNQDVLQKTVYNTGNAWVVDHKGLSKELPTRAIVPGDIIEIPSSGCTLHCDAILISGNCILDESMLTGESVPVTKTPLPSKRDMIFDKTEHARHTLFCGTKVIQTRYIGSKKVLAFVINTGNITAKGELIRSILYPPPVDYKFEQDSYKFIQFLAIIACVGFIYTLVTKILRGTDPVKIAVESLDLITIVVPPALPAAMTVGRFYAQKRLKTSEIFCISPRSINVAGSINCCCFDKTGTLTEDGLDMWGVVPKSSTNQFQIPLKSVDRLPFDHFLFGMVTCHSITILNGRMMGDPLDLKMFESTGWELEDSNNIPDTEKYGILYPTILRQPRGGLSGMAETESGSKNEIKRQSSVDDLLATVGISPSQKNFDHGIVREFPFTSALQRMSVVTRCLSDQVFNVYCKGSPEMLKKLCKPQSLPDNYSQQLSEFAKKGYRIIAIAFKALSHKMNYTKVQRLSREEVENNMEFLGFVILENRLKPDTTKVINALNAAKIRTIMITGDNILTAISVARDCGIVSPSQSVITVHADPIGDSANIQTNTGTECNFDNSSDKHYKLHYTLDLGSKTSRAYLFKSCFNSNLFDPETPEFTAQVGKTIFHMESTNSLVNESTSSYAESGLPTSDSLASVKTIDTWTHNDAELGIKHTPDESWRRQECIFAMDGKTWQIVKDYFPEEMEILLTRGSIYARMSPDQKQALVIELQNLDYCVAMCGDGANDCGALKVAHAGISLSETEASIASPFTSRNPTISAVLKVIKEGRAALVTSFGIFKYMAAYSLVQFISVMILYSIDSNLTDKQYLYVDLGLISIFAFFFGKTESFDGMLVEQVPLSSLISSTPLASLLLHLTVVTAFQVTCWVHLHQQPWFKAFEPADEDHLGCFENYTMFCISSFQYIILAFVFSKGAPYRKPLWSNWPLCLAFIVNLCIIVYLVLYPSDWVASFFQLIVPPTMRFRYVMLAYGAASFICHIFVESFLVEYLVFKKYQVKREKNWVTSKQKYMRLEHDISNIKNWPPITEVYEPNNLIDCETEQPTYVSLHAEQNHDTQLGKFPGFC</sequence>
<dbReference type="PRINTS" id="PR00119">
    <property type="entry name" value="CATATPASE"/>
</dbReference>
<dbReference type="VEuPathDB" id="VectorBase:FBgn0052000"/>
<dbReference type="InterPro" id="IPR044492">
    <property type="entry name" value="P_typ_ATPase_HD_dom"/>
</dbReference>
<dbReference type="Gene3D" id="2.70.150.10">
    <property type="entry name" value="Calcium-transporting ATPase, cytoplasmic transduction domain A"/>
    <property type="match status" value="1"/>
</dbReference>
<reference evidence="16 18" key="6">
    <citation type="journal article" date="2005" name="PLoS Comput. Biol.">
        <title>Combined evidence annotation of transposable elements in genome sequences.</title>
        <authorList>
            <person name="Quesneville H."/>
            <person name="Bergman C.M."/>
            <person name="Andrieu O."/>
            <person name="Autard D."/>
            <person name="Nouaud D."/>
            <person name="Ashburner M."/>
            <person name="Anxolabehere D."/>
        </authorList>
    </citation>
    <scope>NUCLEOTIDE SEQUENCE [LARGE SCALE GENOMIC DNA]</scope>
    <source>
        <strain evidence="18">Berkeley</strain>
    </source>
</reference>
<dbReference type="AGR" id="FB:FBgn0052000"/>
<dbReference type="OMA" id="KLRYRWH"/>
<feature type="transmembrane region" description="Helical" evidence="13">
    <location>
        <begin position="375"/>
        <end position="395"/>
    </location>
</feature>
<evidence type="ECO:0000256" key="7">
    <source>
        <dbReference type="ARBA" id="ARBA00022840"/>
    </source>
</evidence>
<evidence type="ECO:0000256" key="8">
    <source>
        <dbReference type="ARBA" id="ARBA00022842"/>
    </source>
</evidence>
<dbReference type="FlyBase" id="FBgn0052000">
    <property type="gene designation" value="anne"/>
</dbReference>
<dbReference type="InterPro" id="IPR001757">
    <property type="entry name" value="P_typ_ATPase"/>
</dbReference>
<evidence type="ECO:0000256" key="1">
    <source>
        <dbReference type="ARBA" id="ARBA00004141"/>
    </source>
</evidence>
<accession>A8DZ26</accession>
<dbReference type="PANTHER" id="PTHR45630">
    <property type="entry name" value="CATION-TRANSPORTING ATPASE-RELATED"/>
    <property type="match status" value="1"/>
</dbReference>
<keyword evidence="10 13" id="KW-1133">Transmembrane helix</keyword>
<dbReference type="EC" id="7.2.2.-" evidence="13"/>
<feature type="transmembrane region" description="Helical" evidence="13">
    <location>
        <begin position="1311"/>
        <end position="1330"/>
    </location>
</feature>
<dbReference type="GO" id="GO:0019829">
    <property type="term" value="F:ATPase-coupled monoatomic cation transmembrane transporter activity"/>
    <property type="evidence" value="ECO:0000318"/>
    <property type="project" value="GO_Central"/>
</dbReference>
<keyword evidence="5 13" id="KW-0479">Metal-binding</keyword>
<keyword evidence="9 13" id="KW-1278">Translocase</keyword>
<dbReference type="CDD" id="cd07542">
    <property type="entry name" value="P-type_ATPase_cation"/>
    <property type="match status" value="1"/>
</dbReference>
<keyword evidence="7 13" id="KW-0067">ATP-binding</keyword>
<dbReference type="NCBIfam" id="TIGR01494">
    <property type="entry name" value="ATPase_P-type"/>
    <property type="match status" value="2"/>
</dbReference>
<dbReference type="GeneID" id="317815"/>
<dbReference type="Pfam" id="PF13246">
    <property type="entry name" value="Cation_ATPase"/>
    <property type="match status" value="1"/>
</dbReference>
<feature type="transmembrane region" description="Helical" evidence="13">
    <location>
        <begin position="585"/>
        <end position="604"/>
    </location>
</feature>
<dbReference type="GO" id="GO:1902047">
    <property type="term" value="P:polyamine transmembrane transport"/>
    <property type="evidence" value="ECO:0000318"/>
    <property type="project" value="GO_Central"/>
</dbReference>
<comment type="similarity">
    <text evidence="2 13">Belongs to the cation transport ATPase (P-type) (TC 3.A.3) family. Type V subfamily.</text>
</comment>
<dbReference type="InterPro" id="IPR023214">
    <property type="entry name" value="HAD_sf"/>
</dbReference>
<keyword evidence="11 13" id="KW-0472">Membrane</keyword>
<protein>
    <recommendedName>
        <fullName evidence="13">Cation-transporting ATPase</fullName>
        <ecNumber evidence="13">7.2.2.-</ecNumber>
    </recommendedName>
</protein>
<keyword evidence="6 13" id="KW-0547">Nucleotide-binding</keyword>
<evidence type="ECO:0000259" key="15">
    <source>
        <dbReference type="Pfam" id="PF12409"/>
    </source>
</evidence>
<dbReference type="InterPro" id="IPR047819">
    <property type="entry name" value="P5A-ATPase_N"/>
</dbReference>
<dbReference type="GO" id="GO:0005524">
    <property type="term" value="F:ATP binding"/>
    <property type="evidence" value="ECO:0007669"/>
    <property type="project" value="UniProtKB-UniRule"/>
</dbReference>
<dbReference type="SUPFAM" id="SSF56784">
    <property type="entry name" value="HAD-like"/>
    <property type="match status" value="1"/>
</dbReference>
<dbReference type="InterPro" id="IPR023299">
    <property type="entry name" value="ATPase_P-typ_cyto_dom_N"/>
</dbReference>
<comment type="catalytic activity">
    <reaction evidence="12 13">
        <text>ATP + H2O = ADP + phosphate + H(+)</text>
        <dbReference type="Rhea" id="RHEA:13065"/>
        <dbReference type="ChEBI" id="CHEBI:15377"/>
        <dbReference type="ChEBI" id="CHEBI:15378"/>
        <dbReference type="ChEBI" id="CHEBI:30616"/>
        <dbReference type="ChEBI" id="CHEBI:43474"/>
        <dbReference type="ChEBI" id="CHEBI:456216"/>
    </reaction>
</comment>
<dbReference type="InParanoid" id="A8DZ26"/>
<dbReference type="NCBIfam" id="TIGR01657">
    <property type="entry name" value="P-ATPase-V"/>
    <property type="match status" value="1"/>
</dbReference>
<dbReference type="SUPFAM" id="SSF81653">
    <property type="entry name" value="Calcium ATPase, transduction domain A"/>
    <property type="match status" value="1"/>
</dbReference>
<feature type="domain" description="P5B-type ATPase N-terminal" evidence="15">
    <location>
        <begin position="158"/>
        <end position="296"/>
    </location>
</feature>
<dbReference type="FunFam" id="1.20.1110.10:FF:000034">
    <property type="entry name" value="Cation-transporting ATPase"/>
    <property type="match status" value="1"/>
</dbReference>
<dbReference type="SFLD" id="SFLDF00027">
    <property type="entry name" value="p-type_atpase"/>
    <property type="match status" value="1"/>
</dbReference>
<comment type="subcellular location">
    <subcellularLocation>
        <location evidence="1 13">Membrane</location>
        <topology evidence="1 13">Multi-pass membrane protein</topology>
    </subcellularLocation>
</comment>
<dbReference type="GO" id="GO:0015203">
    <property type="term" value="F:polyamine transmembrane transporter activity"/>
    <property type="evidence" value="ECO:0000318"/>
    <property type="project" value="GO_Central"/>
</dbReference>
<dbReference type="GO" id="GO:0015662">
    <property type="term" value="F:P-type ion transporter activity"/>
    <property type="evidence" value="ECO:0007669"/>
    <property type="project" value="InterPro"/>
</dbReference>
<reference evidence="16 18" key="9">
    <citation type="journal article" date="2015" name="G3 (Bethesda)">
        <title>Gene Model Annotations for Drosophila melanogaster: Impact of High-Throughput Data.</title>
        <authorList>
            <consortium name="FlyBase Consortium"/>
            <person name="Matthews B.B."/>
            <person name="Dos Santos G."/>
            <person name="Crosby M.A."/>
            <person name="Emmert D.B."/>
            <person name="St Pierre S.E."/>
            <person name="Gramates L.S."/>
            <person name="Zhou P."/>
            <person name="Schroeder A.J."/>
            <person name="Falls K."/>
            <person name="Strelets V."/>
            <person name="Russo S.M."/>
            <person name="Gelbart W.M."/>
            <person name="null"/>
        </authorList>
    </citation>
    <scope>NUCLEOTIDE SEQUENCE [LARGE SCALE GENOMIC DNA]</scope>
    <source>
        <strain evidence="18">Berkeley</strain>
    </source>
</reference>
<keyword evidence="18" id="KW-1185">Reference proteome</keyword>
<dbReference type="InterPro" id="IPR059000">
    <property type="entry name" value="ATPase_P-type_domA"/>
</dbReference>
<dbReference type="Gene3D" id="3.40.50.1000">
    <property type="entry name" value="HAD superfamily/HAD-like"/>
    <property type="match status" value="1"/>
</dbReference>
<dbReference type="Pfam" id="PF12409">
    <property type="entry name" value="P5-ATPase"/>
    <property type="match status" value="1"/>
</dbReference>
<dbReference type="SMR" id="A8DZ26"/>
<evidence type="ECO:0000313" key="16">
    <source>
        <dbReference type="EMBL" id="ABV53590.1"/>
    </source>
</evidence>
<keyword evidence="4 13" id="KW-0812">Transmembrane</keyword>
<feature type="transmembrane region" description="Helical" evidence="13">
    <location>
        <begin position="1350"/>
        <end position="1378"/>
    </location>
</feature>
<dbReference type="InterPro" id="IPR036412">
    <property type="entry name" value="HAD-like_sf"/>
</dbReference>
<evidence type="ECO:0000256" key="4">
    <source>
        <dbReference type="ARBA" id="ARBA00022692"/>
    </source>
</evidence>
<proteinExistence type="inferred from homology"/>
<reference evidence="16 18" key="3">
    <citation type="journal article" date="2002" name="Genome Biol.">
        <title>Annotation of the Drosophila melanogaster euchromatic genome: a systematic review.</title>
        <authorList>
            <person name="Misra S."/>
            <person name="Crosby M.A."/>
            <person name="Mungall C.J."/>
            <person name="Matthews B.B."/>
            <person name="Campbell K.S."/>
            <person name="Hradecky P."/>
            <person name="Huang Y."/>
            <person name="Kaminker J.S."/>
            <person name="Millburn G.H."/>
            <person name="Prochnik S.E."/>
            <person name="Smith C.D."/>
            <person name="Tupy J.L."/>
            <person name="Whitfied E.J."/>
            <person name="Bayraktaroglu L."/>
            <person name="Berman B.P."/>
            <person name="Bettencourt B.R."/>
            <person name="Celniker S.E."/>
            <person name="de Grey A.D."/>
            <person name="Drysdale R.A."/>
            <person name="Harris N.L."/>
            <person name="Richter J."/>
            <person name="Russo S."/>
            <person name="Schroeder A.J."/>
            <person name="Shu S.Q."/>
            <person name="Stapleton M."/>
            <person name="Yamada C."/>
            <person name="Ashburner M."/>
            <person name="Gelbart W.M."/>
            <person name="Rubin G.M."/>
            <person name="Lewis S.E."/>
        </authorList>
    </citation>
    <scope>GENOME REANNOTATION</scope>
    <source>
        <strain evidence="18">Berkeley</strain>
    </source>
</reference>
<dbReference type="GO" id="GO:0016020">
    <property type="term" value="C:membrane"/>
    <property type="evidence" value="ECO:0000318"/>
    <property type="project" value="GO_Central"/>
</dbReference>
<feature type="domain" description="P-type ATPase A" evidence="14">
    <location>
        <begin position="413"/>
        <end position="531"/>
    </location>
</feature>
<feature type="transmembrane region" description="Helical" evidence="13">
    <location>
        <begin position="1159"/>
        <end position="1185"/>
    </location>
</feature>
<dbReference type="PROSITE" id="PS00154">
    <property type="entry name" value="ATPASE_E1_E2"/>
    <property type="match status" value="1"/>
</dbReference>
<name>A8DZ26_DROME</name>
<evidence type="ECO:0000256" key="2">
    <source>
        <dbReference type="ARBA" id="ARBA00006000"/>
    </source>
</evidence>
<dbReference type="ExpressionAtlas" id="A8DZ26">
    <property type="expression patterns" value="baseline and differential"/>
</dbReference>
<organism evidence="16 18">
    <name type="scientific">Drosophila melanogaster</name>
    <name type="common">Fruit fly</name>
    <dbReference type="NCBI Taxonomy" id="7227"/>
    <lineage>
        <taxon>Eukaryota</taxon>
        <taxon>Metazoa</taxon>
        <taxon>Ecdysozoa</taxon>
        <taxon>Arthropoda</taxon>
        <taxon>Hexapoda</taxon>
        <taxon>Insecta</taxon>
        <taxon>Pterygota</taxon>
        <taxon>Neoptera</taxon>
        <taxon>Endopterygota</taxon>
        <taxon>Diptera</taxon>
        <taxon>Brachycera</taxon>
        <taxon>Muscomorpha</taxon>
        <taxon>Ephydroidea</taxon>
        <taxon>Drosophilidae</taxon>
        <taxon>Drosophila</taxon>
        <taxon>Sophophora</taxon>
    </lineage>
</organism>
<evidence type="ECO:0000256" key="13">
    <source>
        <dbReference type="RuleBase" id="RU362082"/>
    </source>
</evidence>
<evidence type="ECO:0000256" key="10">
    <source>
        <dbReference type="ARBA" id="ARBA00022989"/>
    </source>
</evidence>
<evidence type="ECO:0000256" key="9">
    <source>
        <dbReference type="ARBA" id="ARBA00022967"/>
    </source>
</evidence>
<dbReference type="FunFam" id="3.40.1110.10:FF:000057">
    <property type="entry name" value="Cation-transporting ATPase"/>
    <property type="match status" value="1"/>
</dbReference>
<dbReference type="GO" id="GO:0016887">
    <property type="term" value="F:ATP hydrolysis activity"/>
    <property type="evidence" value="ECO:0007669"/>
    <property type="project" value="InterPro"/>
</dbReference>
<dbReference type="eggNOG" id="KOG0208">
    <property type="taxonomic scope" value="Eukaryota"/>
</dbReference>
<dbReference type="InterPro" id="IPR008250">
    <property type="entry name" value="ATPase_P-typ_transduc_dom_A_sf"/>
</dbReference>
<feature type="transmembrane region" description="Helical" evidence="13">
    <location>
        <begin position="1197"/>
        <end position="1215"/>
    </location>
</feature>
<dbReference type="AlphaFoldDB" id="A8DZ26"/>
<evidence type="ECO:0000313" key="17">
    <source>
        <dbReference type="FlyBase" id="FBgn0052000"/>
    </source>
</evidence>
<reference evidence="16 18" key="11">
    <citation type="journal article" date="2015" name="Genome Res.">
        <title>The Release 6 reference sequence of the Drosophila melanogaster genome.</title>
        <authorList>
            <person name="Hoskins R.A."/>
            <person name="Carlson J.W."/>
            <person name="Wan K.H."/>
            <person name="Park S."/>
            <person name="Mendez I."/>
            <person name="Galle S.E."/>
            <person name="Booth B.W."/>
            <person name="Pfeiffer B.D."/>
            <person name="George R.A."/>
            <person name="Svirskas R."/>
            <person name="Krzywinski M."/>
            <person name="Schein J."/>
            <person name="Accardo M.C."/>
            <person name="Damia E."/>
            <person name="Messina G."/>
            <person name="Mendez-Lago M."/>
            <person name="de Pablos B."/>
            <person name="Demakova O.V."/>
            <person name="Andreyeva E.N."/>
            <person name="Boldyreva L.V."/>
            <person name="Marra M."/>
            <person name="Carvalho A.B."/>
            <person name="Dimitri P."/>
            <person name="Villasante A."/>
            <person name="Zhimulev I.F."/>
            <person name="Rubin G.M."/>
            <person name="Karpen G.H."/>
            <person name="Celniker S.E."/>
        </authorList>
    </citation>
    <scope>NUCLEOTIDE SEQUENCE [LARGE SCALE GENOMIC DNA]</scope>
    <source>
        <strain evidence="18">Berkeley</strain>
    </source>
</reference>
<dbReference type="SFLD" id="SFLDS00003">
    <property type="entry name" value="Haloacid_Dehalogenase"/>
    <property type="match status" value="1"/>
</dbReference>
<dbReference type="KEGG" id="dme:Dmel_CG32000"/>
<dbReference type="EMBL" id="AE014135">
    <property type="protein sequence ID" value="ABV53590.1"/>
    <property type="molecule type" value="Genomic_DNA"/>
</dbReference>
<feature type="transmembrane region" description="Helical" evidence="13">
    <location>
        <begin position="171"/>
        <end position="192"/>
    </location>
</feature>
<evidence type="ECO:0000256" key="3">
    <source>
        <dbReference type="ARBA" id="ARBA00022553"/>
    </source>
</evidence>
<evidence type="ECO:0000256" key="6">
    <source>
        <dbReference type="ARBA" id="ARBA00022741"/>
    </source>
</evidence>
<dbReference type="Gene3D" id="1.20.1110.10">
    <property type="entry name" value="Calcium-transporting ATPase, transmembrane domain"/>
    <property type="match status" value="1"/>
</dbReference>
<evidence type="ECO:0000256" key="12">
    <source>
        <dbReference type="ARBA" id="ARBA00049360"/>
    </source>
</evidence>
<dbReference type="STRING" id="7227.FBpp0112329"/>
<reference evidence="16 18" key="7">
    <citation type="journal article" date="2007" name="Science">
        <title>The Release 5.1 annotation of Drosophila melanogaster heterochromatin.</title>
        <authorList>
            <person name="Smith C.D."/>
            <person name="Shu S."/>
            <person name="Mungall C.J."/>
            <person name="Karpen G.H."/>
        </authorList>
    </citation>
    <scope>NUCLEOTIDE SEQUENCE [LARGE SCALE GENOMIC DNA]</scope>
    <source>
        <strain evidence="18">Berkeley</strain>
    </source>
</reference>
<reference evidence="16 18" key="2">
    <citation type="journal article" date="2002" name="Genome Biol.">
        <title>Finishing a whole-genome shotgun: release 3 of the Drosophila melanogaster euchromatic genome sequence.</title>
        <authorList>
            <person name="Celniker S.E."/>
            <person name="Wheeler D.A."/>
            <person name="Kronmiller B."/>
            <person name="Carlson J.W."/>
            <person name="Halpern A."/>
            <person name="Patel S."/>
            <person name="Adams M."/>
            <person name="Champe M."/>
            <person name="Dugan S.P."/>
            <person name="Frise E."/>
            <person name="Hodgson A."/>
            <person name="George R.A."/>
            <person name="Hoskins R.A."/>
            <person name="Laverty T."/>
            <person name="Muzny D.M."/>
            <person name="Nelson C.R."/>
            <person name="Pacleb J.M."/>
            <person name="Park S."/>
            <person name="Pfeiffer B.D."/>
            <person name="Richards S."/>
            <person name="Sodergren E.J."/>
            <person name="Svirskas R."/>
            <person name="Tabor P.E."/>
            <person name="Wan K."/>
            <person name="Stapleton M."/>
            <person name="Sutton G.G."/>
            <person name="Venter C."/>
            <person name="Weinstock G."/>
            <person name="Scherer S.E."/>
            <person name="Myers E.W."/>
            <person name="Gibbs R.A."/>
            <person name="Rubin G.M."/>
        </authorList>
    </citation>
    <scope>NUCLEOTIDE SEQUENCE [LARGE SCALE GENOMIC DNA]</scope>
    <source>
        <strain evidence="18">Berkeley</strain>
    </source>
</reference>
<dbReference type="SUPFAM" id="SSF81665">
    <property type="entry name" value="Calcium ATPase, transmembrane domain M"/>
    <property type="match status" value="1"/>
</dbReference>